<evidence type="ECO:0000313" key="9">
    <source>
        <dbReference type="Proteomes" id="UP000242146"/>
    </source>
</evidence>
<dbReference type="GO" id="GO:0007020">
    <property type="term" value="P:microtubule nucleation"/>
    <property type="evidence" value="ECO:0007669"/>
    <property type="project" value="InterPro"/>
</dbReference>
<keyword evidence="2 5" id="KW-0963">Cytoplasm</keyword>
<dbReference type="Pfam" id="PF04130">
    <property type="entry name" value="GCP_C_terminal"/>
    <property type="match status" value="1"/>
</dbReference>
<dbReference type="GO" id="GO:0051011">
    <property type="term" value="F:microtubule minus-end binding"/>
    <property type="evidence" value="ECO:0007669"/>
    <property type="project" value="TreeGrafter"/>
</dbReference>
<dbReference type="PANTHER" id="PTHR19302">
    <property type="entry name" value="GAMMA TUBULIN COMPLEX PROTEIN"/>
    <property type="match status" value="1"/>
</dbReference>
<evidence type="ECO:0000256" key="3">
    <source>
        <dbReference type="ARBA" id="ARBA00022701"/>
    </source>
</evidence>
<dbReference type="GO" id="GO:0005816">
    <property type="term" value="C:spindle pole body"/>
    <property type="evidence" value="ECO:0007669"/>
    <property type="project" value="UniProtKB-ARBA"/>
</dbReference>
<evidence type="ECO:0000259" key="6">
    <source>
        <dbReference type="Pfam" id="PF04130"/>
    </source>
</evidence>
<name>A0A1X2G4A4_9FUNG</name>
<reference evidence="8 9" key="1">
    <citation type="submission" date="2016-07" db="EMBL/GenBank/DDBJ databases">
        <title>Pervasive Adenine N6-methylation of Active Genes in Fungi.</title>
        <authorList>
            <consortium name="DOE Joint Genome Institute"/>
            <person name="Mondo S.J."/>
            <person name="Dannebaum R.O."/>
            <person name="Kuo R.C."/>
            <person name="Labutti K."/>
            <person name="Haridas S."/>
            <person name="Kuo A."/>
            <person name="Salamov A."/>
            <person name="Ahrendt S.R."/>
            <person name="Lipzen A."/>
            <person name="Sullivan W."/>
            <person name="Andreopoulos W.B."/>
            <person name="Clum A."/>
            <person name="Lindquist E."/>
            <person name="Daum C."/>
            <person name="Ramamoorthy G.K."/>
            <person name="Gryganskyi A."/>
            <person name="Culley D."/>
            <person name="Magnuson J.K."/>
            <person name="James T.Y."/>
            <person name="O'Malley M.A."/>
            <person name="Stajich J.E."/>
            <person name="Spatafora J.W."/>
            <person name="Visel A."/>
            <person name="Grigoriev I.V."/>
        </authorList>
    </citation>
    <scope>NUCLEOTIDE SEQUENCE [LARGE SCALE GENOMIC DNA]</scope>
    <source>
        <strain evidence="8 9">NRRL 3301</strain>
    </source>
</reference>
<evidence type="ECO:0000256" key="2">
    <source>
        <dbReference type="ARBA" id="ARBA00022490"/>
    </source>
</evidence>
<keyword evidence="9" id="KW-1185">Reference proteome</keyword>
<dbReference type="Proteomes" id="UP000242146">
    <property type="component" value="Unassembled WGS sequence"/>
</dbReference>
<comment type="similarity">
    <text evidence="1 5">Belongs to the TUBGCP family.</text>
</comment>
<dbReference type="GO" id="GO:0000922">
    <property type="term" value="C:spindle pole"/>
    <property type="evidence" value="ECO:0007669"/>
    <property type="project" value="InterPro"/>
</dbReference>
<feature type="domain" description="Gamma tubulin complex component C-terminal" evidence="6">
    <location>
        <begin position="658"/>
        <end position="931"/>
    </location>
</feature>
<dbReference type="InterPro" id="IPR041470">
    <property type="entry name" value="GCP_N"/>
</dbReference>
<dbReference type="GO" id="GO:0031122">
    <property type="term" value="P:cytoplasmic microtubule organization"/>
    <property type="evidence" value="ECO:0007669"/>
    <property type="project" value="TreeGrafter"/>
</dbReference>
<keyword evidence="3 5" id="KW-0493">Microtubule</keyword>
<organism evidence="8 9">
    <name type="scientific">Hesseltinella vesiculosa</name>
    <dbReference type="NCBI Taxonomy" id="101127"/>
    <lineage>
        <taxon>Eukaryota</taxon>
        <taxon>Fungi</taxon>
        <taxon>Fungi incertae sedis</taxon>
        <taxon>Mucoromycota</taxon>
        <taxon>Mucoromycotina</taxon>
        <taxon>Mucoromycetes</taxon>
        <taxon>Mucorales</taxon>
        <taxon>Cunninghamellaceae</taxon>
        <taxon>Hesseltinella</taxon>
    </lineage>
</organism>
<dbReference type="GO" id="GO:0051321">
    <property type="term" value="P:meiotic cell cycle"/>
    <property type="evidence" value="ECO:0007669"/>
    <property type="project" value="TreeGrafter"/>
</dbReference>
<dbReference type="InterPro" id="IPR007259">
    <property type="entry name" value="GCP"/>
</dbReference>
<sequence length="949" mass="108381">MGITVDELLIQLISHITSDNKAASSRLKQIKALLAQQKVTSTEEHSIDERYSSLAEKFTIKGHGQRAEALLQLKQNYIAQRGTLAPQRIHAYDMLALLLSLSAAPLSQPYTYRDYRQQGHTSAVSWQDIVQQEPFQGDHWQQVEDDMSSDMSMDSDDLAYGTEKGHQEARAHVATAFDVEGYYLTKLQSYSIEPSQSQPTHQLKRQQYWHVENADDQPPAKESRHGDTLLQDHNQLHTGLHQMGYITGMPKKYINEADVLREVLNMFRGCDTVLFKKIQAKHLSDVKFQYVPQYAIRHLSDAALRRLMLSFADQGSMIYKLRRHSSRSMFIRRNGQTFQAFLVAVAHHLQVFDAYLADLETRCLTPSAETISLLRLKESLAHPLTYFQALYTTLMQCSRLVSGNALDTNARTMTPFLLGTLFKQAMDANQTGTDTIANMMLDVFKQTLVPLARMVDLWVFYGSLQDDYAQEFFITRNTMTSEADELYWHQGYSIQGLDLGVKSCPLFASEFVERVLYVGKSVKLGFKLQQEPILSPGNTLMTLVEQTFPSNSPTFFASDRPGNMAPSMKQHDDDSNLLLDLLRTEKTLHSANATRPSTPLSPISSPCRVLMDVDLADCLDMYIHDHHQRASHVLLSLVLQRTPSACPLPSYPTQSFIQHIHTLGTVYLMLHTDFMHTFTDRLFYNMDTQLSRWYDTSFLNQTFTDAYLQCTPTFCRSHMNQFTLQMNSTHRINIPSHYKAPSTATYLEQLQINYQVPSPMHYFLQKEDVTSYKQVLQLVLRLKRAKYTLEKKAKLSRPTSHSDSVPSAPLYTMRMRLLWYINALWRYILITILDSETRELQHHLANVTGIDELVRSHKQYLARLLDKCLLNDKYTSVRKAILHILDLAEQLAELLVIKDTLAADSMAQSIALLQADFERTSDFIATSVSFVGSKGGVEWFQVLASSLSF</sequence>
<dbReference type="GO" id="GO:0000278">
    <property type="term" value="P:mitotic cell cycle"/>
    <property type="evidence" value="ECO:0007669"/>
    <property type="project" value="TreeGrafter"/>
</dbReference>
<dbReference type="InterPro" id="IPR042241">
    <property type="entry name" value="GCP_C_sf"/>
</dbReference>
<accession>A0A1X2G4A4</accession>
<evidence type="ECO:0000313" key="8">
    <source>
        <dbReference type="EMBL" id="ORX44579.1"/>
    </source>
</evidence>
<dbReference type="GO" id="GO:0051225">
    <property type="term" value="P:spindle assembly"/>
    <property type="evidence" value="ECO:0007669"/>
    <property type="project" value="TreeGrafter"/>
</dbReference>
<evidence type="ECO:0000256" key="5">
    <source>
        <dbReference type="RuleBase" id="RU363050"/>
    </source>
</evidence>
<comment type="caution">
    <text evidence="8">The sequence shown here is derived from an EMBL/GenBank/DDBJ whole genome shotgun (WGS) entry which is preliminary data.</text>
</comment>
<dbReference type="GO" id="GO:0000930">
    <property type="term" value="C:gamma-tubulin complex"/>
    <property type="evidence" value="ECO:0007669"/>
    <property type="project" value="TreeGrafter"/>
</dbReference>
<dbReference type="Pfam" id="PF17681">
    <property type="entry name" value="GCP_N_terminal"/>
    <property type="match status" value="1"/>
</dbReference>
<evidence type="ECO:0000259" key="7">
    <source>
        <dbReference type="Pfam" id="PF17681"/>
    </source>
</evidence>
<dbReference type="GO" id="GO:0005874">
    <property type="term" value="C:microtubule"/>
    <property type="evidence" value="ECO:0007669"/>
    <property type="project" value="UniProtKB-KW"/>
</dbReference>
<feature type="domain" description="Gamma tubulin complex component protein N-terminal" evidence="7">
    <location>
        <begin position="260"/>
        <end position="524"/>
    </location>
</feature>
<dbReference type="Gene3D" id="1.20.120.1900">
    <property type="entry name" value="Gamma-tubulin complex, C-terminal domain"/>
    <property type="match status" value="1"/>
</dbReference>
<gene>
    <name evidence="8" type="ORF">DM01DRAFT_1386820</name>
</gene>
<evidence type="ECO:0000256" key="1">
    <source>
        <dbReference type="ARBA" id="ARBA00010337"/>
    </source>
</evidence>
<evidence type="ECO:0000256" key="4">
    <source>
        <dbReference type="ARBA" id="ARBA00023212"/>
    </source>
</evidence>
<dbReference type="PANTHER" id="PTHR19302:SF33">
    <property type="entry name" value="GAMMA-TUBULIN COMPLEX COMPONENT 5"/>
    <property type="match status" value="1"/>
</dbReference>
<dbReference type="InterPro" id="IPR040457">
    <property type="entry name" value="GCP_C"/>
</dbReference>
<dbReference type="OrthoDB" id="66546at2759"/>
<dbReference type="GO" id="GO:0043015">
    <property type="term" value="F:gamma-tubulin binding"/>
    <property type="evidence" value="ECO:0007669"/>
    <property type="project" value="InterPro"/>
</dbReference>
<dbReference type="EMBL" id="MCGT01000047">
    <property type="protein sequence ID" value="ORX44579.1"/>
    <property type="molecule type" value="Genomic_DNA"/>
</dbReference>
<dbReference type="STRING" id="101127.A0A1X2G4A4"/>
<proteinExistence type="inferred from homology"/>
<protein>
    <recommendedName>
        <fullName evidence="5">Spindle pole body component</fullName>
    </recommendedName>
</protein>
<dbReference type="AlphaFoldDB" id="A0A1X2G4A4"/>
<keyword evidence="4 5" id="KW-0206">Cytoskeleton</keyword>
<comment type="subcellular location">
    <subcellularLocation>
        <location evidence="5">Cytoplasm</location>
        <location evidence="5">Cytoskeleton</location>
        <location evidence="5">Microtubule organizing center</location>
    </subcellularLocation>
</comment>